<keyword evidence="3 7" id="KW-0805">Transcription regulation</keyword>
<sequence length="1299" mass="147448">MWDVSAALHVMTAGSYRLLPKIIESPPWVMLKKNIPAALAKETHERLSYQVWIRLLTTRIPQQIDDIRVEGGIAYLRAGDEFEIGVSLRMRGEDLNDPALQGMSEQERVEARVVWALFKIRILIAEEGKENAGSLVTEQEIQWLSQHLNELILEEKEPIILLYDRVHLLCLRLSLELLYGQSSLITERFGANHRLEYKKQSSLVIRYWISAPDIPLEGQIMKKTPGDRKNGTAKDDIHLKIHIDRHNMLSISHNPPLQWKDGDQKINQNAPNGSDLPGVCFSCLSLDSILEQVVIAHANHRVLALKRFIEWRSKEESRRNYESLIVSEEAATEEQVLKSKKRKKKKKRKATGNSISTGTTKKKKKPGYVSKSLIVALTPLHAIKVSVNLRNGSFIFTWLRRCHQEKKTTDNAELKKATGPNKTDSVVGGDDEKIAPGDGRTAIERMGVSIPVSDGGRWEEITNVRLQRLSREVQDSVKETCEDILDGIKTLRVNATLTHLNDLCHQLGLTVSSYLHAHWMAEDPRPFGKNCLYVTLTHWREFLLGLDLNETNNTVKMWLLRTSFAGPMRQAARISHCEELTIDGISQKKTFFVDLYASWGGVPPVMQVGGSSEEEGIRLFQESLRKACSVQGEVDISMVTMINTKKSLIPMAEYGITIGFETNVSASNFLSTIESNPSSVFRTQNHYDTTRYRVPYKVKGSIREGLSGGIPDAWTWTTKEISRILSECEVLAPIKFIEKNLKNHRRLSSHLYPAAVTFLSPIKLKAANAGELQAAGLKVRIDIETPDRMRKAFWRAETTHPYFRNLKSLVKFRRMPGPITSCQPIAMEIKDSVEMNCKLCLRYSNISPRMIETLLGHLVAFANLVNLVTELLYFNASQRSSDASKVPPKWCVPVELSLKSLVLQFKEAGSSNQSPQTIVIRSEASLERQYSHLRLDMSPYKYPQLVLLEEELNKTREIVPFLTKVYRAHKFIRLIDPFIKSTREFVHPALLTQKKSEINGIFVAPKSSERLLLMHVWPSTFYASLKKNGKDHGKDLASRQKLDLTFDTADQLWVTWNEARSEVGEVPRPYQLNLPKFPDLIQKWIQHAKHAVLRKIWNLHGSQVIGTSTIVLESPLKVSLIIQREYIFQVNAPADVLQRFRQSQNLDAKKIVETYLHKLIRKKGPAPVLDIEACAEALKHPIRVLIHIVALLEAEMTSAMYNGRSVGDSKVKLKISCQLDQLQINGDEIRFRLMAVQSDIQACAFLDFAYEITQMLLFKVVDHGTGEARESMFGAQQGTLKSHLTRIMVSDLAHLVARR</sequence>
<keyword evidence="4 7" id="KW-0010">Activator</keyword>
<dbReference type="GO" id="GO:0003712">
    <property type="term" value="F:transcription coregulator activity"/>
    <property type="evidence" value="ECO:0007669"/>
    <property type="project" value="UniProtKB-UniRule"/>
</dbReference>
<feature type="region of interest" description="Disordered" evidence="8">
    <location>
        <begin position="408"/>
        <end position="438"/>
    </location>
</feature>
<keyword evidence="5 7" id="KW-0804">Transcription</keyword>
<reference evidence="10" key="1">
    <citation type="submission" date="2021-01" db="EMBL/GenBank/DDBJ databases">
        <authorList>
            <person name="Corre E."/>
            <person name="Pelletier E."/>
            <person name="Niang G."/>
            <person name="Scheremetjew M."/>
            <person name="Finn R."/>
            <person name="Kale V."/>
            <person name="Holt S."/>
            <person name="Cochrane G."/>
            <person name="Meng A."/>
            <person name="Brown T."/>
            <person name="Cohen L."/>
        </authorList>
    </citation>
    <scope>NUCLEOTIDE SEQUENCE</scope>
    <source>
        <strain evidence="10">CCCM811</strain>
    </source>
</reference>
<keyword evidence="6 7" id="KW-0539">Nucleus</keyword>
<evidence type="ECO:0000256" key="3">
    <source>
        <dbReference type="ARBA" id="ARBA00023015"/>
    </source>
</evidence>
<comment type="subcellular location">
    <subcellularLocation>
        <location evidence="1 7">Nucleus</location>
    </subcellularLocation>
</comment>
<evidence type="ECO:0000256" key="2">
    <source>
        <dbReference type="ARBA" id="ARBA00007813"/>
    </source>
</evidence>
<dbReference type="GO" id="GO:0006357">
    <property type="term" value="P:regulation of transcription by RNA polymerase II"/>
    <property type="evidence" value="ECO:0007669"/>
    <property type="project" value="InterPro"/>
</dbReference>
<feature type="domain" description="Mediator complex subunit MED14 N-terminal" evidence="9">
    <location>
        <begin position="2"/>
        <end position="88"/>
    </location>
</feature>
<feature type="compositionally biased region" description="Basic residues" evidence="8">
    <location>
        <begin position="338"/>
        <end position="350"/>
    </location>
</feature>
<feature type="region of interest" description="Disordered" evidence="8">
    <location>
        <begin position="335"/>
        <end position="364"/>
    </location>
</feature>
<proteinExistence type="inferred from homology"/>
<evidence type="ECO:0000313" key="10">
    <source>
        <dbReference type="EMBL" id="CAE0666551.1"/>
    </source>
</evidence>
<dbReference type="EMBL" id="HBIV01025317">
    <property type="protein sequence ID" value="CAE0666551.1"/>
    <property type="molecule type" value="Transcribed_RNA"/>
</dbReference>
<evidence type="ECO:0000256" key="1">
    <source>
        <dbReference type="ARBA" id="ARBA00004123"/>
    </source>
</evidence>
<dbReference type="GO" id="GO:0016592">
    <property type="term" value="C:mediator complex"/>
    <property type="evidence" value="ECO:0007669"/>
    <property type="project" value="UniProtKB-UniRule"/>
</dbReference>
<dbReference type="GO" id="GO:0070847">
    <property type="term" value="C:core mediator complex"/>
    <property type="evidence" value="ECO:0007669"/>
    <property type="project" value="TreeGrafter"/>
</dbReference>
<evidence type="ECO:0000256" key="4">
    <source>
        <dbReference type="ARBA" id="ARBA00023159"/>
    </source>
</evidence>
<dbReference type="InterPro" id="IPR055122">
    <property type="entry name" value="Med14_N"/>
</dbReference>
<accession>A0A7S3YYZ9</accession>
<evidence type="ECO:0000256" key="5">
    <source>
        <dbReference type="ARBA" id="ARBA00023163"/>
    </source>
</evidence>
<dbReference type="PANTHER" id="PTHR12809">
    <property type="entry name" value="MEDIATOR COMPLEX SUBUNIT"/>
    <property type="match status" value="1"/>
</dbReference>
<comment type="function">
    <text evidence="7">Component of the Mediator complex, a coactivator involved in the regulated transcription of nearly all RNA polymerase II-dependent genes. Mediator functions as a bridge to convey information from gene-specific regulatory proteins to the basal RNA polymerase II transcription machinery. Mediator is recruited to promoters by direct interactions with regulatory proteins and serves as a scaffold for the assembly of a functional preinitiation complex with RNA polymerase II and the general transcription factors.</text>
</comment>
<dbReference type="PANTHER" id="PTHR12809:SF2">
    <property type="entry name" value="MEDIATOR OF RNA POLYMERASE II TRANSCRIPTION SUBUNIT 14"/>
    <property type="match status" value="1"/>
</dbReference>
<comment type="similarity">
    <text evidence="2 7">Belongs to the Mediator complex subunit 14 family.</text>
</comment>
<organism evidence="10">
    <name type="scientific">Lotharella globosa</name>
    <dbReference type="NCBI Taxonomy" id="91324"/>
    <lineage>
        <taxon>Eukaryota</taxon>
        <taxon>Sar</taxon>
        <taxon>Rhizaria</taxon>
        <taxon>Cercozoa</taxon>
        <taxon>Chlorarachniophyceae</taxon>
        <taxon>Lotharella</taxon>
    </lineage>
</organism>
<name>A0A7S3YYZ9_9EUKA</name>
<evidence type="ECO:0000256" key="6">
    <source>
        <dbReference type="ARBA" id="ARBA00023242"/>
    </source>
</evidence>
<dbReference type="Pfam" id="PF08638">
    <property type="entry name" value="Med14"/>
    <property type="match status" value="1"/>
</dbReference>
<evidence type="ECO:0000256" key="8">
    <source>
        <dbReference type="SAM" id="MobiDB-lite"/>
    </source>
</evidence>
<protein>
    <recommendedName>
        <fullName evidence="7">Mediator of RNA polymerase II transcription subunit 14</fullName>
    </recommendedName>
    <alternativeName>
        <fullName evidence="7">Mediator complex subunit 14</fullName>
    </alternativeName>
</protein>
<gene>
    <name evidence="10" type="ORF">LGLO00237_LOCUS18163</name>
</gene>
<evidence type="ECO:0000259" key="9">
    <source>
        <dbReference type="Pfam" id="PF08638"/>
    </source>
</evidence>
<dbReference type="InterPro" id="IPR013947">
    <property type="entry name" value="Mediator_Med14"/>
</dbReference>
<evidence type="ECO:0000256" key="7">
    <source>
        <dbReference type="RuleBase" id="RU365082"/>
    </source>
</evidence>
<comment type="subunit">
    <text evidence="7">Component of the Mediator complex.</text>
</comment>